<keyword evidence="4" id="KW-0238">DNA-binding</keyword>
<evidence type="ECO:0000256" key="4">
    <source>
        <dbReference type="ARBA" id="ARBA00023125"/>
    </source>
</evidence>
<dbReference type="SUPFAM" id="SSF46689">
    <property type="entry name" value="Homeodomain-like"/>
    <property type="match status" value="1"/>
</dbReference>
<dbReference type="PROSITE" id="PS51294">
    <property type="entry name" value="HTH_MYB"/>
    <property type="match status" value="2"/>
</dbReference>
<dbReference type="PANTHER" id="PTHR47997:SF91">
    <property type="match status" value="1"/>
</dbReference>
<keyword evidence="5" id="KW-0804">Transcription</keyword>
<feature type="domain" description="Myb-like" evidence="7">
    <location>
        <begin position="9"/>
        <end position="61"/>
    </location>
</feature>
<dbReference type="EMBL" id="OZ075132">
    <property type="protein sequence ID" value="CAL4984822.1"/>
    <property type="molecule type" value="Genomic_DNA"/>
</dbReference>
<organism evidence="10 11">
    <name type="scientific">Urochloa decumbens</name>
    <dbReference type="NCBI Taxonomy" id="240449"/>
    <lineage>
        <taxon>Eukaryota</taxon>
        <taxon>Viridiplantae</taxon>
        <taxon>Streptophyta</taxon>
        <taxon>Embryophyta</taxon>
        <taxon>Tracheophyta</taxon>
        <taxon>Spermatophyta</taxon>
        <taxon>Magnoliopsida</taxon>
        <taxon>Liliopsida</taxon>
        <taxon>Poales</taxon>
        <taxon>Poaceae</taxon>
        <taxon>PACMAD clade</taxon>
        <taxon>Panicoideae</taxon>
        <taxon>Panicodae</taxon>
        <taxon>Paniceae</taxon>
        <taxon>Melinidinae</taxon>
        <taxon>Urochloa</taxon>
    </lineage>
</organism>
<feature type="domain" description="HTH myb-type" evidence="8">
    <location>
        <begin position="62"/>
        <end position="116"/>
    </location>
</feature>
<dbReference type="Gene3D" id="1.10.10.60">
    <property type="entry name" value="Homeodomain-like"/>
    <property type="match status" value="2"/>
</dbReference>
<dbReference type="GO" id="GO:0003700">
    <property type="term" value="F:DNA-binding transcription factor activity"/>
    <property type="evidence" value="ECO:0007669"/>
    <property type="project" value="UniProtKB-ARBA"/>
</dbReference>
<evidence type="ECO:0000256" key="3">
    <source>
        <dbReference type="ARBA" id="ARBA00023015"/>
    </source>
</evidence>
<evidence type="ECO:0000256" key="6">
    <source>
        <dbReference type="ARBA" id="ARBA00023242"/>
    </source>
</evidence>
<evidence type="ECO:0000259" key="7">
    <source>
        <dbReference type="PROSITE" id="PS50090"/>
    </source>
</evidence>
<keyword evidence="11" id="KW-1185">Reference proteome</keyword>
<dbReference type="InterPro" id="IPR017930">
    <property type="entry name" value="Myb_dom"/>
</dbReference>
<reference evidence="10 11" key="2">
    <citation type="submission" date="2024-10" db="EMBL/GenBank/DDBJ databases">
        <authorList>
            <person name="Ryan C."/>
        </authorList>
    </citation>
    <scope>NUCLEOTIDE SEQUENCE [LARGE SCALE GENOMIC DNA]</scope>
</reference>
<gene>
    <name evidence="9" type="ORF">URODEC1_LOCUS57664</name>
    <name evidence="10" type="ORF">URODEC1_LOCUS59289</name>
</gene>
<name>A0ABC9B033_9POAL</name>
<dbReference type="SMART" id="SM00717">
    <property type="entry name" value="SANT"/>
    <property type="match status" value="2"/>
</dbReference>
<proteinExistence type="predicted"/>
<dbReference type="GO" id="GO:1901141">
    <property type="term" value="P:regulation of lignin biosynthetic process"/>
    <property type="evidence" value="ECO:0007669"/>
    <property type="project" value="UniProtKB-ARBA"/>
</dbReference>
<evidence type="ECO:0000256" key="1">
    <source>
        <dbReference type="ARBA" id="ARBA00004123"/>
    </source>
</evidence>
<dbReference type="Proteomes" id="UP001497457">
    <property type="component" value="Chromosome 22rd"/>
</dbReference>
<reference evidence="11" key="1">
    <citation type="submission" date="2024-06" db="EMBL/GenBank/DDBJ databases">
        <authorList>
            <person name="Ryan C."/>
        </authorList>
    </citation>
    <scope>NUCLEOTIDE SEQUENCE [LARGE SCALE GENOMIC DNA]</scope>
</reference>
<dbReference type="AlphaFoldDB" id="A0ABC9B033"/>
<sequence length="232" mass="26362">MVCEEEGCGPYMKKGHWSPGEDERLYTQITNYGVGTWSSVAELAGLQRSGKSCRLRWMNYLRPNLKKQPISKQEEDLIISLQKVMGNRWSAIAARMPGRTDNDIKNYWNARIRKKIRKTDVKVHISTEICQNESVSYKKSSRLDLDKAIHHSTTTLHNNSCSVFEAPPGLQAFAGQLSPDYDCVSAKQNAVEQSKLPTLSSIPESNKFDLVDEYVNFLMSLPDVVPDIYTWN</sequence>
<dbReference type="Pfam" id="PF00249">
    <property type="entry name" value="Myb_DNA-binding"/>
    <property type="match status" value="2"/>
</dbReference>
<dbReference type="PANTHER" id="PTHR47997">
    <property type="entry name" value="MYB DOMAIN PROTEIN 55"/>
    <property type="match status" value="1"/>
</dbReference>
<keyword evidence="3" id="KW-0805">Transcription regulation</keyword>
<evidence type="ECO:0000313" key="11">
    <source>
        <dbReference type="Proteomes" id="UP001497457"/>
    </source>
</evidence>
<feature type="domain" description="HTH myb-type" evidence="8">
    <location>
        <begin position="9"/>
        <end position="61"/>
    </location>
</feature>
<evidence type="ECO:0000256" key="2">
    <source>
        <dbReference type="ARBA" id="ARBA00022737"/>
    </source>
</evidence>
<dbReference type="GO" id="GO:0000976">
    <property type="term" value="F:transcription cis-regulatory region binding"/>
    <property type="evidence" value="ECO:0007669"/>
    <property type="project" value="UniProtKB-ARBA"/>
</dbReference>
<feature type="domain" description="Myb-like" evidence="7">
    <location>
        <begin position="62"/>
        <end position="112"/>
    </location>
</feature>
<dbReference type="InterPro" id="IPR001005">
    <property type="entry name" value="SANT/Myb"/>
</dbReference>
<dbReference type="Proteomes" id="UP001497457">
    <property type="component" value="Chromosome 23rd"/>
</dbReference>
<keyword evidence="2" id="KW-0677">Repeat</keyword>
<evidence type="ECO:0000313" key="10">
    <source>
        <dbReference type="EMBL" id="CAL4988541.1"/>
    </source>
</evidence>
<accession>A0ABC9B033</accession>
<keyword evidence="6" id="KW-0539">Nucleus</keyword>
<dbReference type="InterPro" id="IPR009057">
    <property type="entry name" value="Homeodomain-like_sf"/>
</dbReference>
<dbReference type="FunFam" id="1.10.10.60:FF:000001">
    <property type="entry name" value="MYB-related transcription factor"/>
    <property type="match status" value="1"/>
</dbReference>
<evidence type="ECO:0000313" key="9">
    <source>
        <dbReference type="EMBL" id="CAL4984822.1"/>
    </source>
</evidence>
<dbReference type="GO" id="GO:0005634">
    <property type="term" value="C:nucleus"/>
    <property type="evidence" value="ECO:0007669"/>
    <property type="project" value="UniProtKB-SubCell"/>
</dbReference>
<protein>
    <submittedName>
        <fullName evidence="10">Uncharacterized protein</fullName>
    </submittedName>
</protein>
<comment type="subcellular location">
    <subcellularLocation>
        <location evidence="1">Nucleus</location>
    </subcellularLocation>
</comment>
<evidence type="ECO:0000259" key="8">
    <source>
        <dbReference type="PROSITE" id="PS51294"/>
    </source>
</evidence>
<dbReference type="CDD" id="cd00167">
    <property type="entry name" value="SANT"/>
    <property type="match status" value="2"/>
</dbReference>
<evidence type="ECO:0000256" key="5">
    <source>
        <dbReference type="ARBA" id="ARBA00023163"/>
    </source>
</evidence>
<dbReference type="PROSITE" id="PS50090">
    <property type="entry name" value="MYB_LIKE"/>
    <property type="match status" value="2"/>
</dbReference>
<dbReference type="EMBL" id="OZ075133">
    <property type="protein sequence ID" value="CAL4988541.1"/>
    <property type="molecule type" value="Genomic_DNA"/>
</dbReference>
<dbReference type="InterPro" id="IPR051953">
    <property type="entry name" value="Plant_SW-associated_TFs"/>
</dbReference>